<dbReference type="PANTHER" id="PTHR23335">
    <property type="entry name" value="CALMODULIN-BINDING TRANSCRIPTION ACTIVATOR CAMTA"/>
    <property type="match status" value="1"/>
</dbReference>
<keyword evidence="3" id="KW-0539">Nucleus</keyword>
<dbReference type="GO" id="GO:0003690">
    <property type="term" value="F:double-stranded DNA binding"/>
    <property type="evidence" value="ECO:0007669"/>
    <property type="project" value="TreeGrafter"/>
</dbReference>
<evidence type="ECO:0000256" key="2">
    <source>
        <dbReference type="ARBA" id="ARBA00023163"/>
    </source>
</evidence>
<evidence type="ECO:0000256" key="3">
    <source>
        <dbReference type="ARBA" id="ARBA00023242"/>
    </source>
</evidence>
<keyword evidence="2" id="KW-0804">Transcription</keyword>
<organism evidence="6">
    <name type="scientific">Anoplophora glabripennis</name>
    <name type="common">Asian longhorn beetle</name>
    <name type="synonym">Anoplophora nobilis</name>
    <dbReference type="NCBI Taxonomy" id="217634"/>
    <lineage>
        <taxon>Eukaryota</taxon>
        <taxon>Metazoa</taxon>
        <taxon>Ecdysozoa</taxon>
        <taxon>Arthropoda</taxon>
        <taxon>Hexapoda</taxon>
        <taxon>Insecta</taxon>
        <taxon>Pterygota</taxon>
        <taxon>Neoptera</taxon>
        <taxon>Endopterygota</taxon>
        <taxon>Coleoptera</taxon>
        <taxon>Polyphaga</taxon>
        <taxon>Cucujiformia</taxon>
        <taxon>Chrysomeloidea</taxon>
        <taxon>Cerambycidae</taxon>
        <taxon>Lamiinae</taxon>
        <taxon>Lamiini</taxon>
        <taxon>Anoplophora</taxon>
    </lineage>
</organism>
<comment type="subcellular location">
    <subcellularLocation>
        <location evidence="1">Nucleus</location>
    </subcellularLocation>
</comment>
<evidence type="ECO:0000256" key="1">
    <source>
        <dbReference type="ARBA" id="ARBA00004123"/>
    </source>
</evidence>
<dbReference type="AlphaFoldDB" id="V5I9K5"/>
<dbReference type="GO" id="GO:0006357">
    <property type="term" value="P:regulation of transcription by RNA polymerase II"/>
    <property type="evidence" value="ECO:0007669"/>
    <property type="project" value="TreeGrafter"/>
</dbReference>
<dbReference type="EMBL" id="GALX01002775">
    <property type="protein sequence ID" value="JAB65691.1"/>
    <property type="molecule type" value="Transcribed_RNA"/>
</dbReference>
<feature type="non-terminal residue" evidence="6">
    <location>
        <position position="359"/>
    </location>
</feature>
<dbReference type="InterPro" id="IPR005559">
    <property type="entry name" value="CG-1_dom"/>
</dbReference>
<gene>
    <name evidence="6" type="primary">CMTA1</name>
</gene>
<dbReference type="GO" id="GO:0003712">
    <property type="term" value="F:transcription coregulator activity"/>
    <property type="evidence" value="ECO:0007669"/>
    <property type="project" value="TreeGrafter"/>
</dbReference>
<feature type="domain" description="CG-1" evidence="5">
    <location>
        <begin position="209"/>
        <end position="340"/>
    </location>
</feature>
<name>V5I9K5_ANOGL</name>
<dbReference type="PANTHER" id="PTHR23335:SF1">
    <property type="entry name" value="CALMODULIN-BINDING TRANSCRIPTION ACTIVATOR, ISOFORM F"/>
    <property type="match status" value="1"/>
</dbReference>
<accession>V5I9K5</accession>
<dbReference type="SMART" id="SM01076">
    <property type="entry name" value="CG-1"/>
    <property type="match status" value="2"/>
</dbReference>
<sequence length="359" mass="40202">MASPAVYCVNLQPRTSNDSADPVSAKPKPDRPMHGTNSKLVRTLATNLSDSRPAGATSSELGRNNFILLRSAKASDSGHILLRTDNLTHSKNNLLLEDSNNKIGQILIQQSEIKKGVFVQSVKRLSSGTPIFLLSGNDSSNGHILIQAAPPEDARQGGEIEESAGDNILVQALEGIQDGEAGSSRGISTPIGSDGEPIKLPENLESLPRADHFPTQRHRWNTNEEIAAILISFDRHAEWQSKEVKIRPKSGSMLLYSRKKVRYRRDGYCWKKRKDGKTTREDHMKLKVQGTEEIAAILISFDRHAEWQSKEVKIRPKSGSMLLYSRKKVRYRRDGYCWKKRKDGKTTREDHMKLKVQGT</sequence>
<dbReference type="Pfam" id="PF03859">
    <property type="entry name" value="CG-1"/>
    <property type="match status" value="1"/>
</dbReference>
<reference evidence="6" key="1">
    <citation type="submission" date="2013-07" db="EMBL/GenBank/DDBJ databases">
        <title>Midgut Transcriptome Profiling of Anoplphora glabripennis, a Lignocellulose Degrading, Wood-Boring Cerambycid.</title>
        <authorList>
            <person name="Scully E.D."/>
            <person name="Hoover K."/>
            <person name="Carlson J.E."/>
            <person name="Tien M."/>
            <person name="Geib S.M."/>
        </authorList>
    </citation>
    <scope>NUCLEOTIDE SEQUENCE</scope>
</reference>
<evidence type="ECO:0000313" key="6">
    <source>
        <dbReference type="EMBL" id="JAB65691.1"/>
    </source>
</evidence>
<evidence type="ECO:0000256" key="4">
    <source>
        <dbReference type="SAM" id="MobiDB-lite"/>
    </source>
</evidence>
<protein>
    <submittedName>
        <fullName evidence="6">Calmodulin-binding transcription activator</fullName>
    </submittedName>
</protein>
<proteinExistence type="predicted"/>
<feature type="region of interest" description="Disordered" evidence="4">
    <location>
        <begin position="10"/>
        <end position="37"/>
    </location>
</feature>
<evidence type="ECO:0000259" key="5">
    <source>
        <dbReference type="PROSITE" id="PS51437"/>
    </source>
</evidence>
<dbReference type="PROSITE" id="PS51437">
    <property type="entry name" value="CG_1"/>
    <property type="match status" value="2"/>
</dbReference>
<dbReference type="GO" id="GO:0005634">
    <property type="term" value="C:nucleus"/>
    <property type="evidence" value="ECO:0007669"/>
    <property type="project" value="UniProtKB-SubCell"/>
</dbReference>
<feature type="domain" description="CG-1" evidence="5">
    <location>
        <begin position="336"/>
        <end position="359"/>
    </location>
</feature>